<accession>A0A1Y1SC39</accession>
<feature type="region of interest" description="Disordered" evidence="1">
    <location>
        <begin position="39"/>
        <end position="99"/>
    </location>
</feature>
<evidence type="ECO:0000256" key="1">
    <source>
        <dbReference type="SAM" id="MobiDB-lite"/>
    </source>
</evidence>
<organism evidence="3 4">
    <name type="scientific">Oceanococcus atlanticus</name>
    <dbReference type="NCBI Taxonomy" id="1317117"/>
    <lineage>
        <taxon>Bacteria</taxon>
        <taxon>Pseudomonadati</taxon>
        <taxon>Pseudomonadota</taxon>
        <taxon>Gammaproteobacteria</taxon>
        <taxon>Chromatiales</taxon>
        <taxon>Oceanococcaceae</taxon>
        <taxon>Oceanococcus</taxon>
    </lineage>
</organism>
<feature type="compositionally biased region" description="Basic and acidic residues" evidence="1">
    <location>
        <begin position="73"/>
        <end position="83"/>
    </location>
</feature>
<keyword evidence="4" id="KW-1185">Reference proteome</keyword>
<name>A0A1Y1SC39_9GAMM</name>
<protein>
    <recommendedName>
        <fullName evidence="5">AMIN domain-containing protein</fullName>
    </recommendedName>
</protein>
<comment type="caution">
    <text evidence="3">The sequence shown here is derived from an EMBL/GenBank/DDBJ whole genome shotgun (WGS) entry which is preliminary data.</text>
</comment>
<feature type="transmembrane region" description="Helical" evidence="2">
    <location>
        <begin position="12"/>
        <end position="35"/>
    </location>
</feature>
<keyword evidence="2" id="KW-0812">Transmembrane</keyword>
<evidence type="ECO:0000313" key="3">
    <source>
        <dbReference type="EMBL" id="ORE86188.1"/>
    </source>
</evidence>
<proteinExistence type="predicted"/>
<gene>
    <name evidence="3" type="ORF">ATO7_12863</name>
</gene>
<sequence>MIQTSPVRRQRGNAALYVVLSVLVVAGAGGAVYLLSQSEEDAPQPQEMPSQEQAALSAEPPAIKQVDMQDTVIDDRPAREGKTVDSQNDDSAGEAGLFERGGRKIPLKDGLTGGSESLIGADAEAPASSARKVHAVDAFDYGVLDGRVRIGVFGKGPIPDYRVRLSNDHYVIDMPGEFRYVENFSQALSVERFGVARASLGRYERGMRMRIDVTPALKHEPFLIEDSRGLMIAFEPRKNG</sequence>
<reference evidence="3 4" key="1">
    <citation type="submission" date="2013-04" db="EMBL/GenBank/DDBJ databases">
        <title>Oceanococcus atlanticus 22II-S10r2 Genome Sequencing.</title>
        <authorList>
            <person name="Lai Q."/>
            <person name="Li G."/>
            <person name="Shao Z."/>
        </authorList>
    </citation>
    <scope>NUCLEOTIDE SEQUENCE [LARGE SCALE GENOMIC DNA]</scope>
    <source>
        <strain evidence="3 4">22II-S10r2</strain>
    </source>
</reference>
<evidence type="ECO:0000256" key="2">
    <source>
        <dbReference type="SAM" id="Phobius"/>
    </source>
</evidence>
<evidence type="ECO:0008006" key="5">
    <source>
        <dbReference type="Google" id="ProtNLM"/>
    </source>
</evidence>
<dbReference type="EMBL" id="AQQV01000003">
    <property type="protein sequence ID" value="ORE86188.1"/>
    <property type="molecule type" value="Genomic_DNA"/>
</dbReference>
<dbReference type="Proteomes" id="UP000192342">
    <property type="component" value="Unassembled WGS sequence"/>
</dbReference>
<keyword evidence="2" id="KW-1133">Transmembrane helix</keyword>
<dbReference type="AlphaFoldDB" id="A0A1Y1SC39"/>
<keyword evidence="2" id="KW-0472">Membrane</keyword>
<evidence type="ECO:0000313" key="4">
    <source>
        <dbReference type="Proteomes" id="UP000192342"/>
    </source>
</evidence>